<feature type="region of interest" description="Disordered" evidence="1">
    <location>
        <begin position="138"/>
        <end position="164"/>
    </location>
</feature>
<sequence>MMDDHTLSLLSTGPFGVSITSAHDAKRRRQVCACAMELSEEIRILHAIVAELSARLTNMQTTYALQSHAIHTQQELINALGKKTTVAGRVAALPPTYELAPYDGTISAHRCSLVHAWQSTPVVPRISPLMVLAESAVMDSREGSNGKREASQALYGEEKRQRYA</sequence>
<protein>
    <submittedName>
        <fullName evidence="2">Uncharacterized protein</fullName>
    </submittedName>
</protein>
<gene>
    <name evidence="2" type="ORF">PG986_014326</name>
</gene>
<dbReference type="GeneID" id="92083610"/>
<organism evidence="2 3">
    <name type="scientific">Apiospora aurea</name>
    <dbReference type="NCBI Taxonomy" id="335848"/>
    <lineage>
        <taxon>Eukaryota</taxon>
        <taxon>Fungi</taxon>
        <taxon>Dikarya</taxon>
        <taxon>Ascomycota</taxon>
        <taxon>Pezizomycotina</taxon>
        <taxon>Sordariomycetes</taxon>
        <taxon>Xylariomycetidae</taxon>
        <taxon>Amphisphaeriales</taxon>
        <taxon>Apiosporaceae</taxon>
        <taxon>Apiospora</taxon>
    </lineage>
</organism>
<dbReference type="RefSeq" id="XP_066692786.1">
    <property type="nucleotide sequence ID" value="XM_066850548.1"/>
</dbReference>
<evidence type="ECO:0000313" key="2">
    <source>
        <dbReference type="EMBL" id="KAK7937458.1"/>
    </source>
</evidence>
<keyword evidence="3" id="KW-1185">Reference proteome</keyword>
<proteinExistence type="predicted"/>
<accession>A0ABR1PSP7</accession>
<evidence type="ECO:0000256" key="1">
    <source>
        <dbReference type="SAM" id="MobiDB-lite"/>
    </source>
</evidence>
<dbReference type="Proteomes" id="UP001391051">
    <property type="component" value="Unassembled WGS sequence"/>
</dbReference>
<dbReference type="EMBL" id="JAQQWE010000010">
    <property type="protein sequence ID" value="KAK7937458.1"/>
    <property type="molecule type" value="Genomic_DNA"/>
</dbReference>
<feature type="compositionally biased region" description="Basic and acidic residues" evidence="1">
    <location>
        <begin position="139"/>
        <end position="164"/>
    </location>
</feature>
<evidence type="ECO:0000313" key="3">
    <source>
        <dbReference type="Proteomes" id="UP001391051"/>
    </source>
</evidence>
<comment type="caution">
    <text evidence="2">The sequence shown here is derived from an EMBL/GenBank/DDBJ whole genome shotgun (WGS) entry which is preliminary data.</text>
</comment>
<name>A0ABR1PSP7_9PEZI</name>
<reference evidence="2 3" key="1">
    <citation type="submission" date="2023-01" db="EMBL/GenBank/DDBJ databases">
        <title>Analysis of 21 Apiospora genomes using comparative genomics revels a genus with tremendous synthesis potential of carbohydrate active enzymes and secondary metabolites.</title>
        <authorList>
            <person name="Sorensen T."/>
        </authorList>
    </citation>
    <scope>NUCLEOTIDE SEQUENCE [LARGE SCALE GENOMIC DNA]</scope>
    <source>
        <strain evidence="2 3">CBS 24483</strain>
    </source>
</reference>